<protein>
    <submittedName>
        <fullName evidence="1">Uncharacterized protein</fullName>
    </submittedName>
</protein>
<dbReference type="Proteomes" id="UP000054018">
    <property type="component" value="Unassembled WGS sequence"/>
</dbReference>
<accession>A0A0C9ZN41</accession>
<gene>
    <name evidence="1" type="ORF">PISMIDRAFT_681622</name>
</gene>
<organism evidence="1 2">
    <name type="scientific">Pisolithus microcarpus 441</name>
    <dbReference type="NCBI Taxonomy" id="765257"/>
    <lineage>
        <taxon>Eukaryota</taxon>
        <taxon>Fungi</taxon>
        <taxon>Dikarya</taxon>
        <taxon>Basidiomycota</taxon>
        <taxon>Agaricomycotina</taxon>
        <taxon>Agaricomycetes</taxon>
        <taxon>Agaricomycetidae</taxon>
        <taxon>Boletales</taxon>
        <taxon>Sclerodermatineae</taxon>
        <taxon>Pisolithaceae</taxon>
        <taxon>Pisolithus</taxon>
    </lineage>
</organism>
<dbReference type="HOGENOM" id="CLU_1763234_0_0_1"/>
<name>A0A0C9ZN41_9AGAM</name>
<reference evidence="2" key="2">
    <citation type="submission" date="2015-01" db="EMBL/GenBank/DDBJ databases">
        <title>Evolutionary Origins and Diversification of the Mycorrhizal Mutualists.</title>
        <authorList>
            <consortium name="DOE Joint Genome Institute"/>
            <consortium name="Mycorrhizal Genomics Consortium"/>
            <person name="Kohler A."/>
            <person name="Kuo A."/>
            <person name="Nagy L.G."/>
            <person name="Floudas D."/>
            <person name="Copeland A."/>
            <person name="Barry K.W."/>
            <person name="Cichocki N."/>
            <person name="Veneault-Fourrey C."/>
            <person name="LaButti K."/>
            <person name="Lindquist E.A."/>
            <person name="Lipzen A."/>
            <person name="Lundell T."/>
            <person name="Morin E."/>
            <person name="Murat C."/>
            <person name="Riley R."/>
            <person name="Ohm R."/>
            <person name="Sun H."/>
            <person name="Tunlid A."/>
            <person name="Henrissat B."/>
            <person name="Grigoriev I.V."/>
            <person name="Hibbett D.S."/>
            <person name="Martin F."/>
        </authorList>
    </citation>
    <scope>NUCLEOTIDE SEQUENCE [LARGE SCALE GENOMIC DNA]</scope>
    <source>
        <strain evidence="2">441</strain>
    </source>
</reference>
<dbReference type="AlphaFoldDB" id="A0A0C9ZN41"/>
<dbReference type="EMBL" id="KN833754">
    <property type="protein sequence ID" value="KIK21233.1"/>
    <property type="molecule type" value="Genomic_DNA"/>
</dbReference>
<sequence length="148" mass="16650">MYGKQFVLDFRGEKNDALYGLHGPQSSSCWRELVHATKLISCSSRSGYRYLPVAHVAATLLRQHCFSEDGSIIVDPLATSSGGFKPELTLSPALAGTMLVSSLLSCSDVWILWMIDSLQTRRPSRHCYHVYLRLSSSRPLEMDFHSWL</sequence>
<evidence type="ECO:0000313" key="2">
    <source>
        <dbReference type="Proteomes" id="UP000054018"/>
    </source>
</evidence>
<evidence type="ECO:0000313" key="1">
    <source>
        <dbReference type="EMBL" id="KIK21233.1"/>
    </source>
</evidence>
<proteinExistence type="predicted"/>
<feature type="non-terminal residue" evidence="1">
    <location>
        <position position="148"/>
    </location>
</feature>
<keyword evidence="2" id="KW-1185">Reference proteome</keyword>
<reference evidence="1 2" key="1">
    <citation type="submission" date="2014-04" db="EMBL/GenBank/DDBJ databases">
        <authorList>
            <consortium name="DOE Joint Genome Institute"/>
            <person name="Kuo A."/>
            <person name="Kohler A."/>
            <person name="Costa M.D."/>
            <person name="Nagy L.G."/>
            <person name="Floudas D."/>
            <person name="Copeland A."/>
            <person name="Barry K.W."/>
            <person name="Cichocki N."/>
            <person name="Veneault-Fourrey C."/>
            <person name="LaButti K."/>
            <person name="Lindquist E.A."/>
            <person name="Lipzen A."/>
            <person name="Lundell T."/>
            <person name="Morin E."/>
            <person name="Murat C."/>
            <person name="Sun H."/>
            <person name="Tunlid A."/>
            <person name="Henrissat B."/>
            <person name="Grigoriev I.V."/>
            <person name="Hibbett D.S."/>
            <person name="Martin F."/>
            <person name="Nordberg H.P."/>
            <person name="Cantor M.N."/>
            <person name="Hua S.X."/>
        </authorList>
    </citation>
    <scope>NUCLEOTIDE SEQUENCE [LARGE SCALE GENOMIC DNA]</scope>
    <source>
        <strain evidence="1 2">441</strain>
    </source>
</reference>